<dbReference type="Proteomes" id="UP000546200">
    <property type="component" value="Unassembled WGS sequence"/>
</dbReference>
<name>A0A7W9BF91_9SPHN</name>
<gene>
    <name evidence="1" type="ORF">FHS94_002963</name>
</gene>
<evidence type="ECO:0000313" key="2">
    <source>
        <dbReference type="Proteomes" id="UP000546200"/>
    </source>
</evidence>
<dbReference type="RefSeq" id="WP_246348633.1">
    <property type="nucleotide sequence ID" value="NZ_JACIJK010000009.1"/>
</dbReference>
<proteinExistence type="predicted"/>
<organism evidence="1 2">
    <name type="scientific">Sphingomonas aerophila</name>
    <dbReference type="NCBI Taxonomy" id="1344948"/>
    <lineage>
        <taxon>Bacteria</taxon>
        <taxon>Pseudomonadati</taxon>
        <taxon>Pseudomonadota</taxon>
        <taxon>Alphaproteobacteria</taxon>
        <taxon>Sphingomonadales</taxon>
        <taxon>Sphingomonadaceae</taxon>
        <taxon>Sphingomonas</taxon>
    </lineage>
</organism>
<protein>
    <recommendedName>
        <fullName evidence="3">GCN5-related N-acetyltransferase</fullName>
    </recommendedName>
</protein>
<dbReference type="EMBL" id="JACIJK010000009">
    <property type="protein sequence ID" value="MBB5716103.1"/>
    <property type="molecule type" value="Genomic_DNA"/>
</dbReference>
<sequence>MSDGAVTGRCPGCDGTPLSAAERVELEREWLHLTRATLPALALDRSWPVKADHCFQRILLDNALGGRWYDHVAARPAYRHVDAEALARAVELARAAVQGEVDLTDLNRRSLAWRGRR</sequence>
<dbReference type="AlphaFoldDB" id="A0A7W9BF91"/>
<comment type="caution">
    <text evidence="1">The sequence shown here is derived from an EMBL/GenBank/DDBJ whole genome shotgun (WGS) entry which is preliminary data.</text>
</comment>
<evidence type="ECO:0000313" key="1">
    <source>
        <dbReference type="EMBL" id="MBB5716103.1"/>
    </source>
</evidence>
<reference evidence="1 2" key="1">
    <citation type="submission" date="2020-08" db="EMBL/GenBank/DDBJ databases">
        <title>Genomic Encyclopedia of Type Strains, Phase IV (KMG-IV): sequencing the most valuable type-strain genomes for metagenomic binning, comparative biology and taxonomic classification.</title>
        <authorList>
            <person name="Goeker M."/>
        </authorList>
    </citation>
    <scope>NUCLEOTIDE SEQUENCE [LARGE SCALE GENOMIC DNA]</scope>
    <source>
        <strain evidence="1 2">DSM 100044</strain>
    </source>
</reference>
<keyword evidence="2" id="KW-1185">Reference proteome</keyword>
<evidence type="ECO:0008006" key="3">
    <source>
        <dbReference type="Google" id="ProtNLM"/>
    </source>
</evidence>
<accession>A0A7W9BF91</accession>